<comment type="caution">
    <text evidence="2">The sequence shown here is derived from an EMBL/GenBank/DDBJ whole genome shotgun (WGS) entry which is preliminary data.</text>
</comment>
<dbReference type="STRING" id="1399419.A5906_30930"/>
<gene>
    <name evidence="2" type="ORF">FBZ95_108240</name>
</gene>
<dbReference type="EMBL" id="VITW01000008">
    <property type="protein sequence ID" value="TWB70239.1"/>
    <property type="molecule type" value="Genomic_DNA"/>
</dbReference>
<evidence type="ECO:0000313" key="3">
    <source>
        <dbReference type="Proteomes" id="UP000315914"/>
    </source>
</evidence>
<protein>
    <submittedName>
        <fullName evidence="2">Uncharacterized protein</fullName>
    </submittedName>
</protein>
<evidence type="ECO:0000313" key="2">
    <source>
        <dbReference type="EMBL" id="TWB70239.1"/>
    </source>
</evidence>
<keyword evidence="1" id="KW-0732">Signal</keyword>
<reference evidence="2 3" key="1">
    <citation type="submission" date="2019-06" db="EMBL/GenBank/DDBJ databases">
        <title>Genomic Encyclopedia of Type Strains, Phase IV (KMG-V): Genome sequencing to study the core and pangenomes of soil and plant-associated prokaryotes.</title>
        <authorList>
            <person name="Whitman W."/>
        </authorList>
    </citation>
    <scope>NUCLEOTIDE SEQUENCE [LARGE SCALE GENOMIC DNA]</scope>
    <source>
        <strain evidence="2 3">BR 10556</strain>
    </source>
</reference>
<feature type="signal peptide" evidence="1">
    <location>
        <begin position="1"/>
        <end position="26"/>
    </location>
</feature>
<keyword evidence="3" id="KW-1185">Reference proteome</keyword>
<proteinExistence type="predicted"/>
<name>A0A560JI82_9BRAD</name>
<dbReference type="AlphaFoldDB" id="A0A560JI82"/>
<feature type="chain" id="PRO_5022816329" evidence="1">
    <location>
        <begin position="27"/>
        <end position="197"/>
    </location>
</feature>
<dbReference type="RefSeq" id="WP_080135545.1">
    <property type="nucleotide sequence ID" value="NZ_LWIG01000009.1"/>
</dbReference>
<evidence type="ECO:0000256" key="1">
    <source>
        <dbReference type="SAM" id="SignalP"/>
    </source>
</evidence>
<sequence length="197" mass="21912">MRKSVRGTFVVALGLAFIGATFGAIAAEEPHKAQLDTLRKSLEKYQDYKVAVRDLYLSTVGCVHYSGEKIPHHMEYAKGAMGVHFVNLAVRGAPDPMKPNVLIYEPVGKELKLVAVEWLVPLTADTTQHPSLFDQPFMGPMEGHEPLIPKEFVHYDLHAWLFKDNPLGMFAPTNPNVSCEGYDFSLLETPTMMMPGP</sequence>
<accession>A0A560JI82</accession>
<organism evidence="2 3">
    <name type="scientific">Bradyrhizobium sacchari</name>
    <dbReference type="NCBI Taxonomy" id="1399419"/>
    <lineage>
        <taxon>Bacteria</taxon>
        <taxon>Pseudomonadati</taxon>
        <taxon>Pseudomonadota</taxon>
        <taxon>Alphaproteobacteria</taxon>
        <taxon>Hyphomicrobiales</taxon>
        <taxon>Nitrobacteraceae</taxon>
        <taxon>Bradyrhizobium</taxon>
    </lineage>
</organism>
<dbReference type="Proteomes" id="UP000315914">
    <property type="component" value="Unassembled WGS sequence"/>
</dbReference>